<dbReference type="AlphaFoldDB" id="A0A0E9W463"/>
<reference evidence="1" key="1">
    <citation type="submission" date="2014-11" db="EMBL/GenBank/DDBJ databases">
        <authorList>
            <person name="Amaro Gonzalez C."/>
        </authorList>
    </citation>
    <scope>NUCLEOTIDE SEQUENCE</scope>
</reference>
<proteinExistence type="predicted"/>
<evidence type="ECO:0000313" key="1">
    <source>
        <dbReference type="EMBL" id="JAH84258.1"/>
    </source>
</evidence>
<sequence>MYQENNQEQGPPVPRCGT</sequence>
<organism evidence="1">
    <name type="scientific">Anguilla anguilla</name>
    <name type="common">European freshwater eel</name>
    <name type="synonym">Muraena anguilla</name>
    <dbReference type="NCBI Taxonomy" id="7936"/>
    <lineage>
        <taxon>Eukaryota</taxon>
        <taxon>Metazoa</taxon>
        <taxon>Chordata</taxon>
        <taxon>Craniata</taxon>
        <taxon>Vertebrata</taxon>
        <taxon>Euteleostomi</taxon>
        <taxon>Actinopterygii</taxon>
        <taxon>Neopterygii</taxon>
        <taxon>Teleostei</taxon>
        <taxon>Anguilliformes</taxon>
        <taxon>Anguillidae</taxon>
        <taxon>Anguilla</taxon>
    </lineage>
</organism>
<protein>
    <submittedName>
        <fullName evidence="1">Uncharacterized protein</fullName>
    </submittedName>
</protein>
<reference evidence="1" key="2">
    <citation type="journal article" date="2015" name="Fish Shellfish Immunol.">
        <title>Early steps in the European eel (Anguilla anguilla)-Vibrio vulnificus interaction in the gills: Role of the RtxA13 toxin.</title>
        <authorList>
            <person name="Callol A."/>
            <person name="Pajuelo D."/>
            <person name="Ebbesson L."/>
            <person name="Teles M."/>
            <person name="MacKenzie S."/>
            <person name="Amaro C."/>
        </authorList>
    </citation>
    <scope>NUCLEOTIDE SEQUENCE</scope>
</reference>
<dbReference type="EMBL" id="GBXM01024319">
    <property type="protein sequence ID" value="JAH84258.1"/>
    <property type="molecule type" value="Transcribed_RNA"/>
</dbReference>
<accession>A0A0E9W463</accession>
<name>A0A0E9W463_ANGAN</name>